<reference evidence="1" key="1">
    <citation type="submission" date="2020-08" db="EMBL/GenBank/DDBJ databases">
        <title>Multicomponent nature underlies the extraordinary mechanical properties of spider dragline silk.</title>
        <authorList>
            <person name="Kono N."/>
            <person name="Nakamura H."/>
            <person name="Mori M."/>
            <person name="Yoshida Y."/>
            <person name="Ohtoshi R."/>
            <person name="Malay A.D."/>
            <person name="Moran D.A.P."/>
            <person name="Tomita M."/>
            <person name="Numata K."/>
            <person name="Arakawa K."/>
        </authorList>
    </citation>
    <scope>NUCLEOTIDE SEQUENCE</scope>
</reference>
<dbReference type="AlphaFoldDB" id="A0A8X6T9M8"/>
<gene>
    <name evidence="1" type="primary">AVEN_228244_1</name>
    <name evidence="1" type="ORF">NPIL_137781</name>
</gene>
<evidence type="ECO:0000313" key="1">
    <source>
        <dbReference type="EMBL" id="GFS90419.1"/>
    </source>
</evidence>
<organism evidence="1 2">
    <name type="scientific">Nephila pilipes</name>
    <name type="common">Giant wood spider</name>
    <name type="synonym">Nephila maculata</name>
    <dbReference type="NCBI Taxonomy" id="299642"/>
    <lineage>
        <taxon>Eukaryota</taxon>
        <taxon>Metazoa</taxon>
        <taxon>Ecdysozoa</taxon>
        <taxon>Arthropoda</taxon>
        <taxon>Chelicerata</taxon>
        <taxon>Arachnida</taxon>
        <taxon>Araneae</taxon>
        <taxon>Araneomorphae</taxon>
        <taxon>Entelegynae</taxon>
        <taxon>Araneoidea</taxon>
        <taxon>Nephilidae</taxon>
        <taxon>Nephila</taxon>
    </lineage>
</organism>
<dbReference type="EMBL" id="BMAW01053296">
    <property type="protein sequence ID" value="GFS90419.1"/>
    <property type="molecule type" value="Genomic_DNA"/>
</dbReference>
<protein>
    <submittedName>
        <fullName evidence="1">DUF5641 domain-containing protein</fullName>
    </submittedName>
</protein>
<sequence>MYSQTNVKFQMVQSPTWLKENLESWPVSEVSSQPSEEKLSSWNPNDEMPVAGEFLDNQRYRRAIKNDLYNCIACNRYKAKSMSSGPTPQPPDRPFYPLEIYSKESIDRELGGEESNSNNVIDNEDNVTSAVIVRKFTFSGRPMKAPTRLDLLNNVCYTE</sequence>
<dbReference type="Proteomes" id="UP000887013">
    <property type="component" value="Unassembled WGS sequence"/>
</dbReference>
<evidence type="ECO:0000313" key="2">
    <source>
        <dbReference type="Proteomes" id="UP000887013"/>
    </source>
</evidence>
<name>A0A8X6T9M8_NEPPI</name>
<keyword evidence="2" id="KW-1185">Reference proteome</keyword>
<proteinExistence type="predicted"/>
<comment type="caution">
    <text evidence="1">The sequence shown here is derived from an EMBL/GenBank/DDBJ whole genome shotgun (WGS) entry which is preliminary data.</text>
</comment>
<accession>A0A8X6T9M8</accession>